<sequence>MAKLIIEVIFLNPYNNLYMERTLCLAFSGNDKAKKLICSIKEPFAVSNDFSQLFVVLEERPFECDIEQTQYVNRYRAEIYQCAESLIRDQPSLTWTYIPIPNKFNVKDISFDEGLFTFHSKDGDLIKGTLDEIVSEMRNVVTHSNTVTEDEIEMSFYLIRSVTQEMKKRVFHQRRS</sequence>
<dbReference type="AlphaFoldDB" id="A0A1V4HBL5"/>
<protein>
    <submittedName>
        <fullName evidence="1">Uncharacterized protein</fullName>
    </submittedName>
</protein>
<keyword evidence="2" id="KW-1185">Reference proteome</keyword>
<gene>
    <name evidence="1" type="ORF">BC351_36790</name>
</gene>
<evidence type="ECO:0000313" key="2">
    <source>
        <dbReference type="Proteomes" id="UP000190626"/>
    </source>
</evidence>
<proteinExistence type="predicted"/>
<reference evidence="2" key="1">
    <citation type="submission" date="2016-07" db="EMBL/GenBank/DDBJ databases">
        <authorList>
            <person name="Florea S."/>
            <person name="Webb J.S."/>
            <person name="Jaromczyk J."/>
            <person name="Schardl C.L."/>
        </authorList>
    </citation>
    <scope>NUCLEOTIDE SEQUENCE [LARGE SCALE GENOMIC DNA]</scope>
    <source>
        <strain evidence="2">CY1</strain>
    </source>
</reference>
<dbReference type="RefSeq" id="WP_079418245.1">
    <property type="nucleotide sequence ID" value="NZ_MBTG01000037.1"/>
</dbReference>
<dbReference type="STRING" id="1469647.BC351_36790"/>
<accession>A0A1V4HBL5</accession>
<name>A0A1V4HBL5_9BACL</name>
<dbReference type="EMBL" id="MBTG01000037">
    <property type="protein sequence ID" value="OPH49674.1"/>
    <property type="molecule type" value="Genomic_DNA"/>
</dbReference>
<dbReference type="OrthoDB" id="1151029at2"/>
<dbReference type="Proteomes" id="UP000190626">
    <property type="component" value="Unassembled WGS sequence"/>
</dbReference>
<organism evidence="1 2">
    <name type="scientific">Paenibacillus ferrarius</name>
    <dbReference type="NCBI Taxonomy" id="1469647"/>
    <lineage>
        <taxon>Bacteria</taxon>
        <taxon>Bacillati</taxon>
        <taxon>Bacillota</taxon>
        <taxon>Bacilli</taxon>
        <taxon>Bacillales</taxon>
        <taxon>Paenibacillaceae</taxon>
        <taxon>Paenibacillus</taxon>
    </lineage>
</organism>
<evidence type="ECO:0000313" key="1">
    <source>
        <dbReference type="EMBL" id="OPH49674.1"/>
    </source>
</evidence>
<comment type="caution">
    <text evidence="1">The sequence shown here is derived from an EMBL/GenBank/DDBJ whole genome shotgun (WGS) entry which is preliminary data.</text>
</comment>